<feature type="transmembrane region" description="Helical" evidence="1">
    <location>
        <begin position="47"/>
        <end position="67"/>
    </location>
</feature>
<gene>
    <name evidence="2" type="ORF">PGH26_09180</name>
</gene>
<reference evidence="2 3" key="1">
    <citation type="submission" date="2023-01" db="EMBL/GenBank/DDBJ databases">
        <title>Sporosarcina sp. nov., isolated from Korean tranditional fermented seafood 'Jeotgal'.</title>
        <authorList>
            <person name="Yang A.-I."/>
        </authorList>
    </citation>
    <scope>NUCLEOTIDE SEQUENCE [LARGE SCALE GENOMIC DNA]</scope>
    <source>
        <strain evidence="2 3">B2O-1</strain>
    </source>
</reference>
<sequence length="219" mass="24390">MIKDKKLFITSIALLLLVIFLNLPFPNRWSLGETLLVSVGIPIRLEGGFQMIGILILVFLIVGVSMLVKSLEMLQGRCAVFAIAIVLFAPGMLVGVYQESFAKGINAISYSEDTGTCHFEMTDETTHHGRCGLTFENHSGTASHFVVEFREDRIFADDLPMVTLMNQEHSYEVKLNGKEQQRVIFEADIDVSEMDSHIDYGEAMGVNIKISSKGKSRNL</sequence>
<keyword evidence="3" id="KW-1185">Reference proteome</keyword>
<dbReference type="RefSeq" id="WP_323690778.1">
    <property type="nucleotide sequence ID" value="NZ_CP116341.1"/>
</dbReference>
<evidence type="ECO:0000256" key="1">
    <source>
        <dbReference type="SAM" id="Phobius"/>
    </source>
</evidence>
<keyword evidence="1" id="KW-1133">Transmembrane helix</keyword>
<accession>A0ABZ0KTG6</accession>
<name>A0ABZ0KTG6_9BACL</name>
<feature type="transmembrane region" description="Helical" evidence="1">
    <location>
        <begin position="79"/>
        <end position="97"/>
    </location>
</feature>
<feature type="transmembrane region" description="Helical" evidence="1">
    <location>
        <begin position="7"/>
        <end position="27"/>
    </location>
</feature>
<evidence type="ECO:0000313" key="2">
    <source>
        <dbReference type="EMBL" id="WOV83103.1"/>
    </source>
</evidence>
<protein>
    <submittedName>
        <fullName evidence="2">Uncharacterized protein</fullName>
    </submittedName>
</protein>
<proteinExistence type="predicted"/>
<organism evidence="2 3">
    <name type="scientific">Sporosarcina jeotgali</name>
    <dbReference type="NCBI Taxonomy" id="3020056"/>
    <lineage>
        <taxon>Bacteria</taxon>
        <taxon>Bacillati</taxon>
        <taxon>Bacillota</taxon>
        <taxon>Bacilli</taxon>
        <taxon>Bacillales</taxon>
        <taxon>Caryophanaceae</taxon>
        <taxon>Sporosarcina</taxon>
    </lineage>
</organism>
<dbReference type="EMBL" id="CP116341">
    <property type="protein sequence ID" value="WOV83103.1"/>
    <property type="molecule type" value="Genomic_DNA"/>
</dbReference>
<evidence type="ECO:0000313" key="3">
    <source>
        <dbReference type="Proteomes" id="UP001303532"/>
    </source>
</evidence>
<dbReference type="Proteomes" id="UP001303532">
    <property type="component" value="Chromosome"/>
</dbReference>
<keyword evidence="1" id="KW-0472">Membrane</keyword>
<keyword evidence="1" id="KW-0812">Transmembrane</keyword>